<evidence type="ECO:0000313" key="2">
    <source>
        <dbReference type="Proteomes" id="UP001517388"/>
    </source>
</evidence>
<evidence type="ECO:0000313" key="1">
    <source>
        <dbReference type="EMBL" id="MTJ42830.1"/>
    </source>
</evidence>
<protein>
    <submittedName>
        <fullName evidence="1">Uncharacterized protein</fullName>
    </submittedName>
</protein>
<name>A0ACC7S2T6_DOLFA</name>
<accession>A0ACC7S2T6</accession>
<sequence length="78" mass="9276">MKENLPNRMLRLYIETHQQMELFDLQSYTSEKPIVTGDVLELVEEIQQPQPSLYKQLELNLFPQKIYLTHLELMELAA</sequence>
<keyword evidence="2" id="KW-1185">Reference proteome</keyword>
<gene>
    <name evidence="1" type="ORF">FJR39_06125</name>
</gene>
<dbReference type="Proteomes" id="UP001517388">
    <property type="component" value="Unassembled WGS sequence"/>
</dbReference>
<organism evidence="1 2">
    <name type="scientific">Dolichospermum flos-aquae UHCC 0037</name>
    <dbReference type="NCBI Taxonomy" id="2590026"/>
    <lineage>
        <taxon>Bacteria</taxon>
        <taxon>Bacillati</taxon>
        <taxon>Cyanobacteriota</taxon>
        <taxon>Cyanophyceae</taxon>
        <taxon>Nostocales</taxon>
        <taxon>Aphanizomenonaceae</taxon>
        <taxon>Dolichospermum</taxon>
    </lineage>
</organism>
<reference evidence="2" key="1">
    <citation type="journal article" date="2020" name="Toxins">
        <title>Phylogenomic Analysis of Secondary Metabolism in the Toxic Cyanobacterial Genera Anabaena, Dolichospermum and Aphanizomenon.</title>
        <authorList>
            <person name="Oesterholm J."/>
            <person name="Popin R.V."/>
            <person name="Fewer D.P."/>
            <person name="Sivonen K."/>
        </authorList>
    </citation>
    <scope>NUCLEOTIDE SEQUENCE [LARGE SCALE GENOMIC DNA]</scope>
    <source>
        <strain evidence="2">UHCC 0037</strain>
    </source>
</reference>
<comment type="caution">
    <text evidence="1">The sequence shown here is derived from an EMBL/GenBank/DDBJ whole genome shotgun (WGS) entry which is preliminary data.</text>
</comment>
<dbReference type="EMBL" id="VILF01000001">
    <property type="protein sequence ID" value="MTJ42830.1"/>
    <property type="molecule type" value="Genomic_DNA"/>
</dbReference>
<proteinExistence type="predicted"/>